<feature type="domain" description="TonB-dependent receptor-like beta-barrel" evidence="11">
    <location>
        <begin position="385"/>
        <end position="889"/>
    </location>
</feature>
<protein>
    <submittedName>
        <fullName evidence="13">TonB-dependent receptor</fullName>
    </submittedName>
</protein>
<gene>
    <name evidence="13" type="ORF">FG476_04595</name>
</gene>
<evidence type="ECO:0000259" key="11">
    <source>
        <dbReference type="Pfam" id="PF00593"/>
    </source>
</evidence>
<evidence type="ECO:0000313" key="13">
    <source>
        <dbReference type="EMBL" id="MRU23375.1"/>
    </source>
</evidence>
<feature type="chain" id="PRO_5040218396" evidence="10">
    <location>
        <begin position="35"/>
        <end position="928"/>
    </location>
</feature>
<evidence type="ECO:0000256" key="4">
    <source>
        <dbReference type="ARBA" id="ARBA00022692"/>
    </source>
</evidence>
<evidence type="ECO:0000256" key="6">
    <source>
        <dbReference type="ARBA" id="ARBA00023136"/>
    </source>
</evidence>
<evidence type="ECO:0000256" key="9">
    <source>
        <dbReference type="RuleBase" id="RU003357"/>
    </source>
</evidence>
<keyword evidence="5 9" id="KW-0798">TonB box</keyword>
<dbReference type="InterPro" id="IPR039426">
    <property type="entry name" value="TonB-dep_rcpt-like"/>
</dbReference>
<keyword evidence="4 8" id="KW-0812">Transmembrane</keyword>
<evidence type="ECO:0000313" key="14">
    <source>
        <dbReference type="Proteomes" id="UP000474061"/>
    </source>
</evidence>
<comment type="similarity">
    <text evidence="8 9">Belongs to the TonB-dependent receptor family.</text>
</comment>
<dbReference type="InterPro" id="IPR000531">
    <property type="entry name" value="Beta-barrel_TonB"/>
</dbReference>
<dbReference type="PANTHER" id="PTHR47234:SF2">
    <property type="entry name" value="TONB-DEPENDENT RECEPTOR"/>
    <property type="match status" value="1"/>
</dbReference>
<proteinExistence type="inferred from homology"/>
<organism evidence="13 14">
    <name type="scientific">Xylella fastidiosa subsp. multiplex</name>
    <dbReference type="NCBI Taxonomy" id="644357"/>
    <lineage>
        <taxon>Bacteria</taxon>
        <taxon>Pseudomonadati</taxon>
        <taxon>Pseudomonadota</taxon>
        <taxon>Gammaproteobacteria</taxon>
        <taxon>Lysobacterales</taxon>
        <taxon>Lysobacteraceae</taxon>
        <taxon>Xylella</taxon>
    </lineage>
</organism>
<keyword evidence="2 8" id="KW-0813">Transport</keyword>
<evidence type="ECO:0000259" key="12">
    <source>
        <dbReference type="Pfam" id="PF07715"/>
    </source>
</evidence>
<reference evidence="13" key="1">
    <citation type="submission" date="2019-05" db="EMBL/GenBank/DDBJ databases">
        <authorList>
            <person name="Castillo A."/>
            <person name="Giampetruzzi A."/>
            <person name="Landa B."/>
            <person name="Saponari M."/>
            <person name="Almeida R.P.P."/>
            <person name="Moralejo E."/>
            <person name="Marco-Noales E."/>
            <person name="Velasco-Amo M.P."/>
            <person name="Roman-Ecija M."/>
            <person name="Navarro I."/>
            <person name="Monterde A."/>
            <person name="Barbe S."/>
        </authorList>
    </citation>
    <scope>NUCLEOTIDE SEQUENCE</scope>
    <source>
        <strain evidence="13">XYL1981</strain>
    </source>
</reference>
<dbReference type="InterPro" id="IPR036942">
    <property type="entry name" value="Beta-barrel_TonB_sf"/>
</dbReference>
<sequence length="928" mass="98312">MTHVAIDSHRYIPRNLLCASISGVLLVAAVSVQAQETNAASNLERITVTGSNIPRTDTETASPVQIVTREDIARSGRATVGEYLQTLTSDGQGSIPKNFGNGFAMGGSGISLRGLGAGSTLVLINGRRIAFYGLADDGQKLFADLSSIPMDAVERVEVLKDGASSIYGSDAIAGVVNIILRNDFQGALVSASYGLSGYRDGHTPKATMTAGVGNLASDGWNALVSVDVGKSDGIMTSDRKDRKWIGTGDTRPWGYDLANSQQFLRGAITGKGTIADSSPVGAVRNPSNNQFSSLPGCSNFSSVSPQDPGGGCLWDVAQFRSLTPDEKYANVFTRGTFTLFDTTELYTELSYSKKKSEFSNFPSFVSGAWGYPGGAVNASSGDGATVLAAGHPDNPYNGPARVRYAAFDVGPRVKENTNDFMRVVLGIKGSVASWDYDVSALHSQSQMDRKFTGYLRYSSVRCVLGNLACPAGVWNIGNGSETNPRSLYDFISPVLSAQAKTKLDVFDARVSRALADLSGGAMGLAMGVEYRRDQASLTPVTYTDIGDIIGVGYSAYGGEEKVSAAYAELAAPFTKAFEATVAGRVDHYSSGNTAITPKLGMKWKPFEWFALRGTYAQGFRAPNVAESGKVGGLAAFANVSDPVRCAATGGSGAECAPRFVSVITSPNPDLKPEKSNSYTLGMVFQPTSSTSMTVDGWQIKRTKEIAQIGTVDAINAGDVIRDDNLLKGVAGTGQLLGVKAKYVNLNATTARGVDTDVQQRIAMGGLGDLILDLQWSRMLKFQREDANGNISEYAGTHGNCDVSNCIGTPKDRINFGATWKLNNISVSALGHYRSPMENRLFKGGACVSHFADGSDAPIDCRLNAFTSVDLSANWQATEALAVFGSVQNLFDRIAPLDPLTGGALNYNPLDSAGAVGRFFTVGARYAFK</sequence>
<dbReference type="PANTHER" id="PTHR47234">
    <property type="match status" value="1"/>
</dbReference>
<dbReference type="AlphaFoldDB" id="A0A9Q4MGY7"/>
<dbReference type="Gene3D" id="2.40.170.20">
    <property type="entry name" value="TonB-dependent receptor, beta-barrel domain"/>
    <property type="match status" value="1"/>
</dbReference>
<keyword evidence="13" id="KW-0675">Receptor</keyword>
<evidence type="ECO:0000256" key="8">
    <source>
        <dbReference type="PROSITE-ProRule" id="PRU01360"/>
    </source>
</evidence>
<dbReference type="GO" id="GO:0009279">
    <property type="term" value="C:cell outer membrane"/>
    <property type="evidence" value="ECO:0007669"/>
    <property type="project" value="UniProtKB-SubCell"/>
</dbReference>
<evidence type="ECO:0000256" key="3">
    <source>
        <dbReference type="ARBA" id="ARBA00022452"/>
    </source>
</evidence>
<dbReference type="Gene3D" id="2.170.130.10">
    <property type="entry name" value="TonB-dependent receptor, plug domain"/>
    <property type="match status" value="1"/>
</dbReference>
<keyword evidence="3 8" id="KW-1134">Transmembrane beta strand</keyword>
<keyword evidence="6 8" id="KW-0472">Membrane</keyword>
<keyword evidence="7 8" id="KW-0998">Cell outer membrane</keyword>
<dbReference type="PROSITE" id="PS52016">
    <property type="entry name" value="TONB_DEPENDENT_REC_3"/>
    <property type="match status" value="1"/>
</dbReference>
<keyword evidence="10" id="KW-0732">Signal</keyword>
<accession>A0A9Q4MGY7</accession>
<evidence type="ECO:0000256" key="2">
    <source>
        <dbReference type="ARBA" id="ARBA00022448"/>
    </source>
</evidence>
<name>A0A9Q4MGY7_XYLFS</name>
<dbReference type="SUPFAM" id="SSF56935">
    <property type="entry name" value="Porins"/>
    <property type="match status" value="1"/>
</dbReference>
<comment type="subcellular location">
    <subcellularLocation>
        <location evidence="1 8">Cell outer membrane</location>
        <topology evidence="1 8">Multi-pass membrane protein</topology>
    </subcellularLocation>
</comment>
<evidence type="ECO:0000256" key="7">
    <source>
        <dbReference type="ARBA" id="ARBA00023237"/>
    </source>
</evidence>
<dbReference type="Pfam" id="PF00593">
    <property type="entry name" value="TonB_dep_Rec_b-barrel"/>
    <property type="match status" value="1"/>
</dbReference>
<dbReference type="RefSeq" id="WP_162008348.1">
    <property type="nucleotide sequence ID" value="NZ_CP052853.1"/>
</dbReference>
<reference evidence="13" key="2">
    <citation type="journal article" date="2020" name="Appl. Environ. Microbiol.">
        <title>Multiple intercontinental introductions associated with the emergence of a plant pathogen in Europe.</title>
        <authorList>
            <person name="Landa B.B."/>
            <person name="Castillo A.I."/>
            <person name="Giampetruzzi A."/>
            <person name="Kahn A."/>
            <person name="Roman-Ecija M."/>
            <person name="Velasco-Amo M.P."/>
            <person name="Navas-Cortes J.A."/>
            <person name="Marco-Noales E."/>
            <person name="Barbe S."/>
            <person name="Moralejo E."/>
            <person name="Coletta-Filho H.D."/>
            <person name="Saldarelli P."/>
            <person name="Saponari M."/>
            <person name="Almeida R.P.P."/>
        </authorList>
    </citation>
    <scope>NUCLEOTIDE SEQUENCE</scope>
    <source>
        <strain evidence="13">XYL1981</strain>
    </source>
</reference>
<dbReference type="InterPro" id="IPR037066">
    <property type="entry name" value="Plug_dom_sf"/>
</dbReference>
<evidence type="ECO:0000256" key="5">
    <source>
        <dbReference type="ARBA" id="ARBA00023077"/>
    </source>
</evidence>
<dbReference type="Pfam" id="PF07715">
    <property type="entry name" value="Plug"/>
    <property type="match status" value="1"/>
</dbReference>
<evidence type="ECO:0000256" key="10">
    <source>
        <dbReference type="SAM" id="SignalP"/>
    </source>
</evidence>
<dbReference type="Proteomes" id="UP000474061">
    <property type="component" value="Unassembled WGS sequence"/>
</dbReference>
<dbReference type="CDD" id="cd01347">
    <property type="entry name" value="ligand_gated_channel"/>
    <property type="match status" value="1"/>
</dbReference>
<feature type="signal peptide" evidence="10">
    <location>
        <begin position="1"/>
        <end position="34"/>
    </location>
</feature>
<dbReference type="InterPro" id="IPR012910">
    <property type="entry name" value="Plug_dom"/>
</dbReference>
<dbReference type="EMBL" id="VDCJ01000337">
    <property type="protein sequence ID" value="MRU23375.1"/>
    <property type="molecule type" value="Genomic_DNA"/>
</dbReference>
<feature type="domain" description="TonB-dependent receptor plug" evidence="12">
    <location>
        <begin position="58"/>
        <end position="175"/>
    </location>
</feature>
<evidence type="ECO:0000256" key="1">
    <source>
        <dbReference type="ARBA" id="ARBA00004571"/>
    </source>
</evidence>
<comment type="caution">
    <text evidence="13">The sequence shown here is derived from an EMBL/GenBank/DDBJ whole genome shotgun (WGS) entry which is preliminary data.</text>
</comment>